<sequence>MKTSSVILLLTGTATATVYKRLDFPGLNNMDPGPRLFPANVIAGFNADYNEYNASSWAEYILAQCRGQFNASCDSTISYSAINSGSPPIRYWFGYVFRGGIPSKSDYQKADQVEDTVVYVAYDKTIAH</sequence>
<evidence type="ECO:0000313" key="3">
    <source>
        <dbReference type="Proteomes" id="UP000562929"/>
    </source>
</evidence>
<accession>A0A8H4Q230</accession>
<keyword evidence="1" id="KW-0732">Signal</keyword>
<dbReference type="AlphaFoldDB" id="A0A8H4Q230"/>
<dbReference type="Proteomes" id="UP000562929">
    <property type="component" value="Unassembled WGS sequence"/>
</dbReference>
<dbReference type="EMBL" id="JAACLJ010000008">
    <property type="protein sequence ID" value="KAF4582259.1"/>
    <property type="molecule type" value="Genomic_DNA"/>
</dbReference>
<proteinExistence type="predicted"/>
<name>A0A8H4Q230_9HYPO</name>
<feature type="chain" id="PRO_5034723110" evidence="1">
    <location>
        <begin position="17"/>
        <end position="128"/>
    </location>
</feature>
<dbReference type="OrthoDB" id="4175349at2759"/>
<feature type="signal peptide" evidence="1">
    <location>
        <begin position="1"/>
        <end position="16"/>
    </location>
</feature>
<keyword evidence="3" id="KW-1185">Reference proteome</keyword>
<comment type="caution">
    <text evidence="2">The sequence shown here is derived from an EMBL/GenBank/DDBJ whole genome shotgun (WGS) entry which is preliminary data.</text>
</comment>
<protein>
    <submittedName>
        <fullName evidence="2">Uncharacterized protein</fullName>
    </submittedName>
</protein>
<organism evidence="2 3">
    <name type="scientific">Ophiocordyceps camponoti-floridani</name>
    <dbReference type="NCBI Taxonomy" id="2030778"/>
    <lineage>
        <taxon>Eukaryota</taxon>
        <taxon>Fungi</taxon>
        <taxon>Dikarya</taxon>
        <taxon>Ascomycota</taxon>
        <taxon>Pezizomycotina</taxon>
        <taxon>Sordariomycetes</taxon>
        <taxon>Hypocreomycetidae</taxon>
        <taxon>Hypocreales</taxon>
        <taxon>Ophiocordycipitaceae</taxon>
        <taxon>Ophiocordyceps</taxon>
    </lineage>
</organism>
<gene>
    <name evidence="2" type="ORF">GQ602_006883</name>
</gene>
<evidence type="ECO:0000256" key="1">
    <source>
        <dbReference type="SAM" id="SignalP"/>
    </source>
</evidence>
<evidence type="ECO:0000313" key="2">
    <source>
        <dbReference type="EMBL" id="KAF4582259.1"/>
    </source>
</evidence>
<reference evidence="2 3" key="1">
    <citation type="journal article" date="2020" name="G3 (Bethesda)">
        <title>Genetic Underpinnings of Host Manipulation by Ophiocordyceps as Revealed by Comparative Transcriptomics.</title>
        <authorList>
            <person name="Will I."/>
            <person name="Das B."/>
            <person name="Trinh T."/>
            <person name="Brachmann A."/>
            <person name="Ohm R.A."/>
            <person name="de Bekker C."/>
        </authorList>
    </citation>
    <scope>NUCLEOTIDE SEQUENCE [LARGE SCALE GENOMIC DNA]</scope>
    <source>
        <strain evidence="2 3">EC05</strain>
    </source>
</reference>